<gene>
    <name evidence="2" type="ORF">GA0070606_2082</name>
</gene>
<dbReference type="InterPro" id="IPR036188">
    <property type="entry name" value="FAD/NAD-bd_sf"/>
</dbReference>
<dbReference type="SUPFAM" id="SSF51905">
    <property type="entry name" value="FAD/NAD(P)-binding domain"/>
    <property type="match status" value="2"/>
</dbReference>
<dbReference type="EMBL" id="FMHZ01000002">
    <property type="protein sequence ID" value="SCL53194.1"/>
    <property type="molecule type" value="Genomic_DNA"/>
</dbReference>
<proteinExistence type="predicted"/>
<dbReference type="Gene3D" id="3.50.50.60">
    <property type="entry name" value="FAD/NAD(P)-binding domain"/>
    <property type="match status" value="1"/>
</dbReference>
<dbReference type="PANTHER" id="PTHR43539:SF78">
    <property type="entry name" value="FLAVIN-CONTAINING MONOOXYGENASE"/>
    <property type="match status" value="1"/>
</dbReference>
<evidence type="ECO:0000313" key="2">
    <source>
        <dbReference type="EMBL" id="SCL53194.1"/>
    </source>
</evidence>
<dbReference type="PRINTS" id="PR00368">
    <property type="entry name" value="FADPNR"/>
</dbReference>
<keyword evidence="1" id="KW-0560">Oxidoreductase</keyword>
<evidence type="ECO:0000256" key="1">
    <source>
        <dbReference type="ARBA" id="ARBA00023002"/>
    </source>
</evidence>
<dbReference type="GO" id="GO:0004497">
    <property type="term" value="F:monooxygenase activity"/>
    <property type="evidence" value="ECO:0007669"/>
    <property type="project" value="TreeGrafter"/>
</dbReference>
<keyword evidence="3" id="KW-1185">Reference proteome</keyword>
<sequence>MLPRRYLPEKAGKRKKFPFAFFRCVSGETPGSGQAGGTAVVAPDMDERSVDVLVIGAGQAGLSAGYHLRRAGFAPGDGFVILDGDDGPGGAWRHRWPTLRLDRVHGFHDLPGLPFPPAGPDRPAAEVVSAYFAAYEREYALPVRRPVRVRAVHDRPDGRLDVLTDRGDWSARALVNATGTWTRPFWPHYPGRSSFRGRQLHTADYRGPAEFAGRRVVVVGGGTSAVQLLAEVSTVAAGTTWVTRRPPDFRDEEFTPERGRAAVALVDAAVRAGRPPASVVGVTGLPLTPELRRLRERGVLDRLPVFDRITPDGVAWDDGRFVPADVILWCTGFRAALDHLAPLRLRAPGGGVTMDGTRVVADERVHLIGYGPSASTVGANRAGRAAAREIRALLAPAGVRH</sequence>
<evidence type="ECO:0000313" key="3">
    <source>
        <dbReference type="Proteomes" id="UP000199001"/>
    </source>
</evidence>
<dbReference type="GO" id="GO:0050660">
    <property type="term" value="F:flavin adenine dinucleotide binding"/>
    <property type="evidence" value="ECO:0007669"/>
    <property type="project" value="TreeGrafter"/>
</dbReference>
<dbReference type="PRINTS" id="PR00469">
    <property type="entry name" value="PNDRDTASEII"/>
</dbReference>
<dbReference type="Proteomes" id="UP000199001">
    <property type="component" value="Unassembled WGS sequence"/>
</dbReference>
<organism evidence="2 3">
    <name type="scientific">Micromonospora citrea</name>
    <dbReference type="NCBI Taxonomy" id="47855"/>
    <lineage>
        <taxon>Bacteria</taxon>
        <taxon>Bacillati</taxon>
        <taxon>Actinomycetota</taxon>
        <taxon>Actinomycetes</taxon>
        <taxon>Micromonosporales</taxon>
        <taxon>Micromonosporaceae</taxon>
        <taxon>Micromonospora</taxon>
    </lineage>
</organism>
<dbReference type="InterPro" id="IPR050982">
    <property type="entry name" value="Auxin_biosynth/cation_transpt"/>
</dbReference>
<accession>A0A1C6UGX3</accession>
<dbReference type="STRING" id="47855.GA0070606_2082"/>
<dbReference type="PANTHER" id="PTHR43539">
    <property type="entry name" value="FLAVIN-BINDING MONOOXYGENASE-LIKE PROTEIN (AFU_ORTHOLOGUE AFUA_4G09220)"/>
    <property type="match status" value="1"/>
</dbReference>
<reference evidence="3" key="1">
    <citation type="submission" date="2016-06" db="EMBL/GenBank/DDBJ databases">
        <authorList>
            <person name="Varghese N."/>
            <person name="Submissions Spin"/>
        </authorList>
    </citation>
    <scope>NUCLEOTIDE SEQUENCE [LARGE SCALE GENOMIC DNA]</scope>
    <source>
        <strain evidence="3">DSM 43903</strain>
    </source>
</reference>
<dbReference type="Pfam" id="PF13738">
    <property type="entry name" value="Pyr_redox_3"/>
    <property type="match status" value="1"/>
</dbReference>
<protein>
    <submittedName>
        <fullName evidence="2">Predicted flavoprotein CzcO associated with the cation diffusion facilitator CzcD</fullName>
    </submittedName>
</protein>
<dbReference type="AlphaFoldDB" id="A0A1C6UGX3"/>
<name>A0A1C6UGX3_9ACTN</name>